<reference evidence="2 3" key="1">
    <citation type="submission" date="2019-08" db="EMBL/GenBank/DDBJ databases">
        <title>The genome of the soybean aphid Biotype 1, its phylome, world population structure and adaptation to the North American continent.</title>
        <authorList>
            <person name="Giordano R."/>
            <person name="Donthu R.K."/>
            <person name="Hernandez A.G."/>
            <person name="Wright C.L."/>
            <person name="Zimin A.V."/>
        </authorList>
    </citation>
    <scope>NUCLEOTIDE SEQUENCE [LARGE SCALE GENOMIC DNA]</scope>
    <source>
        <tissue evidence="2">Whole aphids</tissue>
    </source>
</reference>
<organism evidence="2 3">
    <name type="scientific">Aphis glycines</name>
    <name type="common">Soybean aphid</name>
    <dbReference type="NCBI Taxonomy" id="307491"/>
    <lineage>
        <taxon>Eukaryota</taxon>
        <taxon>Metazoa</taxon>
        <taxon>Ecdysozoa</taxon>
        <taxon>Arthropoda</taxon>
        <taxon>Hexapoda</taxon>
        <taxon>Insecta</taxon>
        <taxon>Pterygota</taxon>
        <taxon>Neoptera</taxon>
        <taxon>Paraneoptera</taxon>
        <taxon>Hemiptera</taxon>
        <taxon>Sternorrhyncha</taxon>
        <taxon>Aphidomorpha</taxon>
        <taxon>Aphidoidea</taxon>
        <taxon>Aphididae</taxon>
        <taxon>Aphidini</taxon>
        <taxon>Aphis</taxon>
        <taxon>Aphis</taxon>
    </lineage>
</organism>
<protein>
    <submittedName>
        <fullName evidence="2">Uncharacterized protein</fullName>
    </submittedName>
</protein>
<accession>A0A6G0TFB0</accession>
<dbReference type="EMBL" id="VYZN01000041">
    <property type="protein sequence ID" value="KAE9531531.1"/>
    <property type="molecule type" value="Genomic_DNA"/>
</dbReference>
<dbReference type="AlphaFoldDB" id="A0A6G0TFB0"/>
<sequence length="200" mass="22814">MMKEIGTTEKINMLVCRPERSKRVQSMRVLSMRVPIIGGVFDDAGGTISFQNAVSSLDVSVSVARLGLAVYVVCVWVVYAVLEVVRSWSILMFSLSISVLRCVCWGGVLGNYVIVNLLKVINELGLIIMNLEPVEYPAINTIYMTRIMHIISRFKNLIVYQNTIMNKSIQSLFRQGVRLYEWQCQMKKNLLYFIVLFNCD</sequence>
<name>A0A6G0TFB0_APHGL</name>
<evidence type="ECO:0000313" key="3">
    <source>
        <dbReference type="Proteomes" id="UP000475862"/>
    </source>
</evidence>
<dbReference type="Proteomes" id="UP000475862">
    <property type="component" value="Unassembled WGS sequence"/>
</dbReference>
<evidence type="ECO:0000313" key="2">
    <source>
        <dbReference type="EMBL" id="KAE9531531.1"/>
    </source>
</evidence>
<keyword evidence="1" id="KW-1133">Transmembrane helix</keyword>
<keyword evidence="1" id="KW-0472">Membrane</keyword>
<feature type="transmembrane region" description="Helical" evidence="1">
    <location>
        <begin position="88"/>
        <end position="114"/>
    </location>
</feature>
<proteinExistence type="predicted"/>
<gene>
    <name evidence="2" type="ORF">AGLY_010737</name>
</gene>
<keyword evidence="1" id="KW-0812">Transmembrane</keyword>
<keyword evidence="3" id="KW-1185">Reference proteome</keyword>
<comment type="caution">
    <text evidence="2">The sequence shown here is derived from an EMBL/GenBank/DDBJ whole genome shotgun (WGS) entry which is preliminary data.</text>
</comment>
<evidence type="ECO:0000256" key="1">
    <source>
        <dbReference type="SAM" id="Phobius"/>
    </source>
</evidence>
<feature type="transmembrane region" description="Helical" evidence="1">
    <location>
        <begin position="63"/>
        <end position="82"/>
    </location>
</feature>